<organism evidence="1 2">
    <name type="scientific">Streptosporangium album</name>
    <dbReference type="NCBI Taxonomy" id="47479"/>
    <lineage>
        <taxon>Bacteria</taxon>
        <taxon>Bacillati</taxon>
        <taxon>Actinomycetota</taxon>
        <taxon>Actinomycetes</taxon>
        <taxon>Streptosporangiales</taxon>
        <taxon>Streptosporangiaceae</taxon>
        <taxon>Streptosporangium</taxon>
    </lineage>
</organism>
<evidence type="ECO:0000313" key="1">
    <source>
        <dbReference type="EMBL" id="MBB4941709.1"/>
    </source>
</evidence>
<proteinExistence type="predicted"/>
<accession>A0A7W7S0L5</accession>
<reference evidence="1 2" key="1">
    <citation type="submission" date="2020-08" db="EMBL/GenBank/DDBJ databases">
        <title>Sequencing the genomes of 1000 actinobacteria strains.</title>
        <authorList>
            <person name="Klenk H.-P."/>
        </authorList>
    </citation>
    <scope>NUCLEOTIDE SEQUENCE [LARGE SCALE GENOMIC DNA]</scope>
    <source>
        <strain evidence="1 2">DSM 43023</strain>
    </source>
</reference>
<evidence type="ECO:0000313" key="2">
    <source>
        <dbReference type="Proteomes" id="UP000534286"/>
    </source>
</evidence>
<gene>
    <name evidence="1" type="ORF">FHR32_006086</name>
</gene>
<dbReference type="RefSeq" id="WP_184757723.1">
    <property type="nucleotide sequence ID" value="NZ_BAABEK010000134.1"/>
</dbReference>
<comment type="caution">
    <text evidence="1">The sequence shown here is derived from an EMBL/GenBank/DDBJ whole genome shotgun (WGS) entry which is preliminary data.</text>
</comment>
<sequence length="66" mass="6998">MVELLDAGRTVEEIAETLNREGVIPPGERRWSPADLAAAMGVDLAAIHRKVDAAALLRMADQATGS</sequence>
<dbReference type="Proteomes" id="UP000534286">
    <property type="component" value="Unassembled WGS sequence"/>
</dbReference>
<protein>
    <submittedName>
        <fullName evidence="1">Uncharacterized protein</fullName>
    </submittedName>
</protein>
<dbReference type="AlphaFoldDB" id="A0A7W7S0L5"/>
<dbReference type="EMBL" id="JACHJU010000002">
    <property type="protein sequence ID" value="MBB4941709.1"/>
    <property type="molecule type" value="Genomic_DNA"/>
</dbReference>
<keyword evidence="2" id="KW-1185">Reference proteome</keyword>
<name>A0A7W7S0L5_9ACTN</name>